<reference evidence="7" key="2">
    <citation type="submission" date="2020-09" db="EMBL/GenBank/DDBJ databases">
        <authorList>
            <person name="Sun Q."/>
            <person name="Kim S."/>
        </authorList>
    </citation>
    <scope>NUCLEOTIDE SEQUENCE</scope>
    <source>
        <strain evidence="7">KCTC 12113</strain>
    </source>
</reference>
<dbReference type="PANTHER" id="PTHR43547:SF2">
    <property type="entry name" value="HYBRID SIGNAL TRANSDUCTION HISTIDINE KINASE C"/>
    <property type="match status" value="1"/>
</dbReference>
<dbReference type="InterPro" id="IPR011123">
    <property type="entry name" value="Y_Y_Y"/>
</dbReference>
<dbReference type="SUPFAM" id="SSF46689">
    <property type="entry name" value="Homeodomain-like"/>
    <property type="match status" value="1"/>
</dbReference>
<keyword evidence="3" id="KW-0238">DNA-binding</keyword>
<dbReference type="SMART" id="SM00342">
    <property type="entry name" value="HTH_ARAC"/>
    <property type="match status" value="1"/>
</dbReference>
<evidence type="ECO:0000256" key="1">
    <source>
        <dbReference type="ARBA" id="ARBA00022553"/>
    </source>
</evidence>
<evidence type="ECO:0000313" key="8">
    <source>
        <dbReference type="Proteomes" id="UP000634668"/>
    </source>
</evidence>
<dbReference type="GO" id="GO:0043565">
    <property type="term" value="F:sequence-specific DNA binding"/>
    <property type="evidence" value="ECO:0007669"/>
    <property type="project" value="InterPro"/>
</dbReference>
<accession>A0A918MPA3</accession>
<dbReference type="Pfam" id="PF07494">
    <property type="entry name" value="Reg_prop"/>
    <property type="match status" value="5"/>
</dbReference>
<dbReference type="Pfam" id="PF12833">
    <property type="entry name" value="HTH_18"/>
    <property type="match status" value="1"/>
</dbReference>
<dbReference type="InterPro" id="IPR009057">
    <property type="entry name" value="Homeodomain-like_sf"/>
</dbReference>
<dbReference type="PRINTS" id="PR00032">
    <property type="entry name" value="HTHARAC"/>
</dbReference>
<dbReference type="PROSITE" id="PS01124">
    <property type="entry name" value="HTH_ARAC_FAMILY_2"/>
    <property type="match status" value="1"/>
</dbReference>
<evidence type="ECO:0000256" key="4">
    <source>
        <dbReference type="ARBA" id="ARBA00023163"/>
    </source>
</evidence>
<proteinExistence type="predicted"/>
<dbReference type="AlphaFoldDB" id="A0A918MPA3"/>
<organism evidence="7 8">
    <name type="scientific">Arenibacter certesii</name>
    <dbReference type="NCBI Taxonomy" id="228955"/>
    <lineage>
        <taxon>Bacteria</taxon>
        <taxon>Pseudomonadati</taxon>
        <taxon>Bacteroidota</taxon>
        <taxon>Flavobacteriia</taxon>
        <taxon>Flavobacteriales</taxon>
        <taxon>Flavobacteriaceae</taxon>
        <taxon>Arenibacter</taxon>
    </lineage>
</organism>
<evidence type="ECO:0000313" key="7">
    <source>
        <dbReference type="EMBL" id="GGW46040.1"/>
    </source>
</evidence>
<comment type="caution">
    <text evidence="7">The sequence shown here is derived from an EMBL/GenBank/DDBJ whole genome shotgun (WGS) entry which is preliminary data.</text>
</comment>
<dbReference type="InterPro" id="IPR011110">
    <property type="entry name" value="Reg_prop"/>
</dbReference>
<dbReference type="PANTHER" id="PTHR43547">
    <property type="entry name" value="TWO-COMPONENT HISTIDINE KINASE"/>
    <property type="match status" value="1"/>
</dbReference>
<gene>
    <name evidence="7" type="ORF">GCM10007383_32940</name>
</gene>
<name>A0A918MPA3_9FLAO</name>
<evidence type="ECO:0000256" key="5">
    <source>
        <dbReference type="SAM" id="Phobius"/>
    </source>
</evidence>
<evidence type="ECO:0000259" key="6">
    <source>
        <dbReference type="PROSITE" id="PS01124"/>
    </source>
</evidence>
<feature type="transmembrane region" description="Helical" evidence="5">
    <location>
        <begin position="474"/>
        <end position="493"/>
    </location>
</feature>
<sequence>MVHGTDVDHSLRSSFVQSIYEISSDTLWVGTREGIDHVTFTKGYLNPKVVPIESREKALSELRKKYINFIHQDSNNRIWIGTASSGLYLYQRSTGNLDLFSNVDGDSLSIASNAVLSVMEDHSGRMWFGTNTGLSVLQEDEQLGYTFENYKFSKESGEKLPLTNIYAVFQDSKKRIWLGMNGGGLALLKEENNKIVYQRFLHDPKDPYSLSNNEVFVIFEDSQNQIWIGTSEGGLNKLLSDDPISSNHQEYYFERYTEMHGLSDNEINGILEDDAGYLWVANNMGLSKFDIRKEKFTNYTTYDGTLKGKFRKNASWKSKDGTMFFGGTAGINYFNPNTFTENKVLPVPNFSKLTIDGAEITMGQEINGNVVFTSHLSSGKTITLPYSHNRFELKLTAGSYASPYRNQYNYKLEGFDDQWQSISGSDPIIKYSSLPSGDYKLKIMTSNSDGLWNRDPIILDINVKSNSLTANLKWILIPLFLTLTVLLAFKLFSNRNQRKKNNRNLDPLTKLENQRIIEELELIMRTENLYLNPELSLGDLASRIDITPNNLTILLNDFIGKNFYDYVNGYRVEEVKKRLVNPKYKNFTISSIGGDCGFNSKSSFNRVFKKTTGMTPSQFKRNLDAKR</sequence>
<dbReference type="Gene3D" id="2.130.10.10">
    <property type="entry name" value="YVTN repeat-like/Quinoprotein amine dehydrogenase"/>
    <property type="match status" value="1"/>
</dbReference>
<keyword evidence="5" id="KW-0472">Membrane</keyword>
<dbReference type="Gene3D" id="1.10.10.60">
    <property type="entry name" value="Homeodomain-like"/>
    <property type="match status" value="1"/>
</dbReference>
<reference evidence="7" key="1">
    <citation type="journal article" date="2014" name="Int. J. Syst. Evol. Microbiol.">
        <title>Complete genome sequence of Corynebacterium casei LMG S-19264T (=DSM 44701T), isolated from a smear-ripened cheese.</title>
        <authorList>
            <consortium name="US DOE Joint Genome Institute (JGI-PGF)"/>
            <person name="Walter F."/>
            <person name="Albersmeier A."/>
            <person name="Kalinowski J."/>
            <person name="Ruckert C."/>
        </authorList>
    </citation>
    <scope>NUCLEOTIDE SEQUENCE</scope>
    <source>
        <strain evidence="7">KCTC 12113</strain>
    </source>
</reference>
<keyword evidence="5" id="KW-0812">Transmembrane</keyword>
<dbReference type="RefSeq" id="WP_026814449.1">
    <property type="nucleotide sequence ID" value="NZ_BMWP01000028.1"/>
</dbReference>
<evidence type="ECO:0000256" key="3">
    <source>
        <dbReference type="ARBA" id="ARBA00023125"/>
    </source>
</evidence>
<dbReference type="SUPFAM" id="SSF63829">
    <property type="entry name" value="Calcium-dependent phosphotriesterase"/>
    <property type="match status" value="1"/>
</dbReference>
<protein>
    <recommendedName>
        <fullName evidence="6">HTH araC/xylS-type domain-containing protein</fullName>
    </recommendedName>
</protein>
<keyword evidence="5" id="KW-1133">Transmembrane helix</keyword>
<dbReference type="GO" id="GO:0003700">
    <property type="term" value="F:DNA-binding transcription factor activity"/>
    <property type="evidence" value="ECO:0007669"/>
    <property type="project" value="InterPro"/>
</dbReference>
<dbReference type="EMBL" id="BMWP01000028">
    <property type="protein sequence ID" value="GGW46040.1"/>
    <property type="molecule type" value="Genomic_DNA"/>
</dbReference>
<dbReference type="Pfam" id="PF07495">
    <property type="entry name" value="Y_Y_Y"/>
    <property type="match status" value="1"/>
</dbReference>
<keyword evidence="2" id="KW-0805">Transcription regulation</keyword>
<keyword evidence="4" id="KW-0804">Transcription</keyword>
<dbReference type="InterPro" id="IPR020449">
    <property type="entry name" value="Tscrpt_reg_AraC-type_HTH"/>
</dbReference>
<keyword evidence="8" id="KW-1185">Reference proteome</keyword>
<dbReference type="GO" id="GO:0000155">
    <property type="term" value="F:phosphorelay sensor kinase activity"/>
    <property type="evidence" value="ECO:0007669"/>
    <property type="project" value="TreeGrafter"/>
</dbReference>
<dbReference type="InterPro" id="IPR015943">
    <property type="entry name" value="WD40/YVTN_repeat-like_dom_sf"/>
</dbReference>
<dbReference type="InterPro" id="IPR018060">
    <property type="entry name" value="HTH_AraC"/>
</dbReference>
<evidence type="ECO:0000256" key="2">
    <source>
        <dbReference type="ARBA" id="ARBA00023015"/>
    </source>
</evidence>
<keyword evidence="1" id="KW-0597">Phosphoprotein</keyword>
<dbReference type="InterPro" id="IPR013783">
    <property type="entry name" value="Ig-like_fold"/>
</dbReference>
<dbReference type="Gene3D" id="2.60.40.10">
    <property type="entry name" value="Immunoglobulins"/>
    <property type="match status" value="1"/>
</dbReference>
<feature type="domain" description="HTH araC/xylS-type" evidence="6">
    <location>
        <begin position="514"/>
        <end position="622"/>
    </location>
</feature>
<dbReference type="Proteomes" id="UP000634668">
    <property type="component" value="Unassembled WGS sequence"/>
</dbReference>